<evidence type="ECO:0000313" key="5">
    <source>
        <dbReference type="EMBL" id="CAD7228052.1"/>
    </source>
</evidence>
<name>A0A7R8WF74_9CRUS</name>
<evidence type="ECO:0000256" key="2">
    <source>
        <dbReference type="ARBA" id="ARBA00006019"/>
    </source>
</evidence>
<protein>
    <recommendedName>
        <fullName evidence="4">Cullin N-terminal domain-containing protein</fullName>
    </recommendedName>
</protein>
<dbReference type="OrthoDB" id="27073at2759"/>
<organism evidence="5">
    <name type="scientific">Cyprideis torosa</name>
    <dbReference type="NCBI Taxonomy" id="163714"/>
    <lineage>
        <taxon>Eukaryota</taxon>
        <taxon>Metazoa</taxon>
        <taxon>Ecdysozoa</taxon>
        <taxon>Arthropoda</taxon>
        <taxon>Crustacea</taxon>
        <taxon>Oligostraca</taxon>
        <taxon>Ostracoda</taxon>
        <taxon>Podocopa</taxon>
        <taxon>Podocopida</taxon>
        <taxon>Cytherocopina</taxon>
        <taxon>Cytheroidea</taxon>
        <taxon>Cytherideidae</taxon>
        <taxon>Cyprideis</taxon>
    </lineage>
</organism>
<evidence type="ECO:0000256" key="1">
    <source>
        <dbReference type="ARBA" id="ARBA00004906"/>
    </source>
</evidence>
<dbReference type="PANTHER" id="PTHR11932">
    <property type="entry name" value="CULLIN"/>
    <property type="match status" value="1"/>
</dbReference>
<feature type="domain" description="Cullin N-terminal" evidence="4">
    <location>
        <begin position="28"/>
        <end position="359"/>
    </location>
</feature>
<dbReference type="InterPro" id="IPR016159">
    <property type="entry name" value="Cullin_repeat-like_dom_sf"/>
</dbReference>
<dbReference type="Gene3D" id="1.20.1310.10">
    <property type="entry name" value="Cullin Repeats"/>
    <property type="match status" value="2"/>
</dbReference>
<proteinExistence type="inferred from homology"/>
<dbReference type="FunFam" id="1.20.1310.10:FF:000023">
    <property type="entry name" value="cullin-1"/>
    <property type="match status" value="1"/>
</dbReference>
<dbReference type="EMBL" id="OB661361">
    <property type="protein sequence ID" value="CAD7228052.1"/>
    <property type="molecule type" value="Genomic_DNA"/>
</dbReference>
<dbReference type="Pfam" id="PF00888">
    <property type="entry name" value="Cullin"/>
    <property type="match status" value="1"/>
</dbReference>
<accession>A0A7R8WF74</accession>
<evidence type="ECO:0000259" key="4">
    <source>
        <dbReference type="Pfam" id="PF00888"/>
    </source>
</evidence>
<evidence type="ECO:0000256" key="3">
    <source>
        <dbReference type="ARBA" id="ARBA00022786"/>
    </source>
</evidence>
<dbReference type="SUPFAM" id="SSF74788">
    <property type="entry name" value="Cullin repeat-like"/>
    <property type="match status" value="1"/>
</dbReference>
<dbReference type="GO" id="GO:0031625">
    <property type="term" value="F:ubiquitin protein ligase binding"/>
    <property type="evidence" value="ECO:0007669"/>
    <property type="project" value="InterPro"/>
</dbReference>
<dbReference type="AlphaFoldDB" id="A0A7R8WF74"/>
<dbReference type="InterPro" id="IPR045093">
    <property type="entry name" value="Cullin"/>
</dbReference>
<dbReference type="InterPro" id="IPR001373">
    <property type="entry name" value="Cullin_N"/>
</dbReference>
<dbReference type="GO" id="GO:0006511">
    <property type="term" value="P:ubiquitin-dependent protein catabolic process"/>
    <property type="evidence" value="ECO:0007669"/>
    <property type="project" value="InterPro"/>
</dbReference>
<sequence length="399" mass="46908">MSSRNSVIGAMTNRNSGGLKPADLDLIWEDLRKGIDHVYSRENMTKRRYIALYTHVYNYCTTVHSYGHRSSGTRTRRGIPTHGAHVVGLELYKRIREYLREYLMRLQEQGKGRMDEEILKYYTEEWEKYQFSSRGLNGVCAYLNRHWVKRERDEGRSGIYEIYQLALVIWRDCLFRPLFQKVTRAVLQLITEERNSEPINTRLVSGVINSYVELGLDEEDPNKTNNKGPNLEVYRSSFETYFLEETETYYTKESTEFLSENPLTEYMKRVELRLAEEEHRVRAYLHETTLEKLMATLEKVLILRHMDTFHAEFQALLNDERDEDLARMYSLVSRSQEGLNELRGLLETHIKNQVQWSTDKTNDAVFGPSFVLSVCSIYPSNPILSRSAPLRHQECKKDP</sequence>
<dbReference type="FunFam" id="1.20.1310.10:FF:000011">
    <property type="entry name" value="Cullin 1"/>
    <property type="match status" value="1"/>
</dbReference>
<keyword evidence="3" id="KW-0833">Ubl conjugation pathway</keyword>
<comment type="pathway">
    <text evidence="1">Protein modification; protein ubiquitination.</text>
</comment>
<comment type="similarity">
    <text evidence="2">Belongs to the cullin family.</text>
</comment>
<reference evidence="5" key="1">
    <citation type="submission" date="2020-11" db="EMBL/GenBank/DDBJ databases">
        <authorList>
            <person name="Tran Van P."/>
        </authorList>
    </citation>
    <scope>NUCLEOTIDE SEQUENCE</scope>
</reference>
<gene>
    <name evidence="5" type="ORF">CTOB1V02_LOCUS5943</name>
</gene>